<evidence type="ECO:0000313" key="2">
    <source>
        <dbReference type="EMBL" id="KAG5501520.1"/>
    </source>
</evidence>
<accession>A0A836IRJ7</accession>
<dbReference type="InterPro" id="IPR032675">
    <property type="entry name" value="LRR_dom_sf"/>
</dbReference>
<dbReference type="OrthoDB" id="2160613at2759"/>
<dbReference type="Gene3D" id="3.10.450.50">
    <property type="match status" value="1"/>
</dbReference>
<dbReference type="KEGG" id="phet:94289430"/>
<dbReference type="AlphaFoldDB" id="A0A836IRJ7"/>
<dbReference type="InterPro" id="IPR030217">
    <property type="entry name" value="NXF_fam"/>
</dbReference>
<dbReference type="PANTHER" id="PTHR10662:SF22">
    <property type="entry name" value="NUCLEAR RNA EXPORT FACTOR 1"/>
    <property type="match status" value="1"/>
</dbReference>
<dbReference type="Proteomes" id="UP000674318">
    <property type="component" value="Unassembled WGS sequence"/>
</dbReference>
<dbReference type="GO" id="GO:0003723">
    <property type="term" value="F:RNA binding"/>
    <property type="evidence" value="ECO:0007669"/>
    <property type="project" value="TreeGrafter"/>
</dbReference>
<protein>
    <submittedName>
        <fullName evidence="2">Uncharacterized protein</fullName>
    </submittedName>
</protein>
<feature type="compositionally biased region" description="Low complexity" evidence="1">
    <location>
        <begin position="62"/>
        <end position="74"/>
    </location>
</feature>
<dbReference type="PANTHER" id="PTHR10662">
    <property type="entry name" value="NUCLEAR RNA EXPORT FACTOR"/>
    <property type="match status" value="1"/>
</dbReference>
<feature type="compositionally biased region" description="Gly residues" evidence="1">
    <location>
        <begin position="18"/>
        <end position="61"/>
    </location>
</feature>
<dbReference type="GO" id="GO:0005634">
    <property type="term" value="C:nucleus"/>
    <property type="evidence" value="ECO:0007669"/>
    <property type="project" value="TreeGrafter"/>
</dbReference>
<dbReference type="EMBL" id="JAFJZO010000027">
    <property type="protein sequence ID" value="KAG5501520.1"/>
    <property type="molecule type" value="Genomic_DNA"/>
</dbReference>
<dbReference type="RefSeq" id="XP_067756143.1">
    <property type="nucleotide sequence ID" value="XM_067899353.1"/>
</dbReference>
<dbReference type="Gene3D" id="3.80.10.10">
    <property type="entry name" value="Ribonuclease Inhibitor"/>
    <property type="match status" value="1"/>
</dbReference>
<gene>
    <name evidence="2" type="ORF">JKF63_03349</name>
</gene>
<dbReference type="SUPFAM" id="SSF52058">
    <property type="entry name" value="L domain-like"/>
    <property type="match status" value="1"/>
</dbReference>
<reference evidence="2 3" key="1">
    <citation type="submission" date="2021-02" db="EMBL/GenBank/DDBJ databases">
        <title>Porcisia hertigi Genome sequencing and assembly.</title>
        <authorList>
            <person name="Almutairi H."/>
            <person name="Gatherer D."/>
        </authorList>
    </citation>
    <scope>NUCLEOTIDE SEQUENCE [LARGE SCALE GENOMIC DNA]</scope>
    <source>
        <strain evidence="2 3">C119</strain>
    </source>
</reference>
<feature type="region of interest" description="Disordered" evidence="1">
    <location>
        <begin position="1"/>
        <end position="78"/>
    </location>
</feature>
<dbReference type="GeneID" id="94289430"/>
<dbReference type="GO" id="GO:0016973">
    <property type="term" value="P:poly(A)+ mRNA export from nucleus"/>
    <property type="evidence" value="ECO:0007669"/>
    <property type="project" value="TreeGrafter"/>
</dbReference>
<name>A0A836IRJ7_9TRYP</name>
<evidence type="ECO:0000256" key="1">
    <source>
        <dbReference type="SAM" id="MobiDB-lite"/>
    </source>
</evidence>
<organism evidence="2 3">
    <name type="scientific">Porcisia hertigi</name>
    <dbReference type="NCBI Taxonomy" id="2761500"/>
    <lineage>
        <taxon>Eukaryota</taxon>
        <taxon>Discoba</taxon>
        <taxon>Euglenozoa</taxon>
        <taxon>Kinetoplastea</taxon>
        <taxon>Metakinetoplastina</taxon>
        <taxon>Trypanosomatida</taxon>
        <taxon>Trypanosomatidae</taxon>
        <taxon>Leishmaniinae</taxon>
        <taxon>Porcisia</taxon>
    </lineage>
</organism>
<comment type="caution">
    <text evidence="2">The sequence shown here is derived from an EMBL/GenBank/DDBJ whole genome shotgun (WGS) entry which is preliminary data.</text>
</comment>
<sequence length="545" mass="59370">MSRPYTKKSGPYSHRGGFNNGNRGGGGGVLGNGNGGNFGRGAGRSGGGGGGRFKSHPGGGHNPKNNNSNNNNNNNGGGGGADVMKALLSLLFEKSYSHIFNESNGMLNLSNTRASPDLEPVQKRVDYNSVAFCKVLAEVLREKFADRIRVLQLDDNSIRQFKVFLTALADADIHRGITAISARNNGISDLSFVGGLKRYDGLNELLLIGNPVANQKDYSIRLSRDLPRLNMIDGVSVDRALLRLPNPVNSTPPSQQQLSVLHYLEQTMFQSMASANYDAITYLYSSHFSALSLSRGPEPLPQRVPASAALNTGDLEKQLRNQMQADFSKLRSSQDFRNLATDSAGSMRNIAKGPQEIIPKLRKMCGGDKSMSVEIEFNPNFNVVMMDHSFHVRVPVCVVTVHGKMRYLWNPIHPETRQPIFAAGKAPMISTFFDRTMSLTWDGNTNAWAIANDMVLMRPDRAVVHDDGTPSSPLFFANTPSRIEQMRRRLMPGISAEVMAVLVNASASDEDVKQAITQLLMLSPDQLQAVAADPEAAKRALGIQG</sequence>
<keyword evidence="3" id="KW-1185">Reference proteome</keyword>
<evidence type="ECO:0000313" key="3">
    <source>
        <dbReference type="Proteomes" id="UP000674318"/>
    </source>
</evidence>
<proteinExistence type="predicted"/>